<keyword evidence="3" id="KW-1185">Reference proteome</keyword>
<dbReference type="Proteomes" id="UP000006591">
    <property type="component" value="Chromosome 2"/>
</dbReference>
<dbReference type="HOGENOM" id="CLU_1858468_0_0_1"/>
<organism evidence="2">
    <name type="scientific">Oryza nivara</name>
    <name type="common">Indian wild rice</name>
    <name type="synonym">Oryza sativa f. spontanea</name>
    <dbReference type="NCBI Taxonomy" id="4536"/>
    <lineage>
        <taxon>Eukaryota</taxon>
        <taxon>Viridiplantae</taxon>
        <taxon>Streptophyta</taxon>
        <taxon>Embryophyta</taxon>
        <taxon>Tracheophyta</taxon>
        <taxon>Spermatophyta</taxon>
        <taxon>Magnoliopsida</taxon>
        <taxon>Liliopsida</taxon>
        <taxon>Poales</taxon>
        <taxon>Poaceae</taxon>
        <taxon>BOP clade</taxon>
        <taxon>Oryzoideae</taxon>
        <taxon>Oryzeae</taxon>
        <taxon>Oryzinae</taxon>
        <taxon>Oryza</taxon>
    </lineage>
</organism>
<evidence type="ECO:0000313" key="3">
    <source>
        <dbReference type="Proteomes" id="UP000006591"/>
    </source>
</evidence>
<dbReference type="Gramene" id="ONIVA02G09640.1">
    <property type="protein sequence ID" value="ONIVA02G09640.1"/>
    <property type="gene ID" value="ONIVA02G09640"/>
</dbReference>
<name>A0A0E0G3J4_ORYNI</name>
<evidence type="ECO:0000313" key="2">
    <source>
        <dbReference type="EnsemblPlants" id="ONIVA02G09640.1"/>
    </source>
</evidence>
<sequence length="138" mass="14599">MTKCGGGGGGDVAETDSGVGAMVGTRAFLFSSSTEHQAALHGPLPGNCQTFSRASTIQASSRTTTKHYCFSSSDRADADADSTAFSSTPASRALLQERRGDRTPMVMTRQCCWRRTSPSGCGYITVVFCCGRVGRVER</sequence>
<accession>A0A0E0G3J4</accession>
<proteinExistence type="predicted"/>
<feature type="region of interest" description="Disordered" evidence="1">
    <location>
        <begin position="74"/>
        <end position="100"/>
    </location>
</feature>
<dbReference type="AlphaFoldDB" id="A0A0E0G3J4"/>
<evidence type="ECO:0000256" key="1">
    <source>
        <dbReference type="SAM" id="MobiDB-lite"/>
    </source>
</evidence>
<dbReference type="EnsemblPlants" id="ONIVA02G09640.1">
    <property type="protein sequence ID" value="ONIVA02G09640.1"/>
    <property type="gene ID" value="ONIVA02G09640"/>
</dbReference>
<reference evidence="2" key="2">
    <citation type="submission" date="2018-04" db="EMBL/GenBank/DDBJ databases">
        <title>OnivRS2 (Oryza nivara Reference Sequence Version 2).</title>
        <authorList>
            <person name="Zhang J."/>
            <person name="Kudrna D."/>
            <person name="Lee S."/>
            <person name="Talag J."/>
            <person name="Rajasekar S."/>
            <person name="Welchert J."/>
            <person name="Hsing Y.-I."/>
            <person name="Wing R.A."/>
        </authorList>
    </citation>
    <scope>NUCLEOTIDE SEQUENCE [LARGE SCALE GENOMIC DNA]</scope>
    <source>
        <strain evidence="2">SL10</strain>
    </source>
</reference>
<reference evidence="2" key="1">
    <citation type="submission" date="2015-04" db="UniProtKB">
        <authorList>
            <consortium name="EnsemblPlants"/>
        </authorList>
    </citation>
    <scope>IDENTIFICATION</scope>
    <source>
        <strain evidence="2">SL10</strain>
    </source>
</reference>
<feature type="compositionally biased region" description="Low complexity" evidence="1">
    <location>
        <begin position="81"/>
        <end position="91"/>
    </location>
</feature>
<protein>
    <submittedName>
        <fullName evidence="2">Uncharacterized protein</fullName>
    </submittedName>
</protein>